<name>A0A7S1Q3M4_NEODS</name>
<dbReference type="SUPFAM" id="SSF52540">
    <property type="entry name" value="P-loop containing nucleoside triphosphate hydrolases"/>
    <property type="match status" value="1"/>
</dbReference>
<dbReference type="InterPro" id="IPR001806">
    <property type="entry name" value="Small_GTPase"/>
</dbReference>
<evidence type="ECO:0000256" key="4">
    <source>
        <dbReference type="ARBA" id="ARBA00023288"/>
    </source>
</evidence>
<accession>A0A7S1Q3M4</accession>
<dbReference type="SMART" id="SM00173">
    <property type="entry name" value="RAS"/>
    <property type="match status" value="1"/>
</dbReference>
<evidence type="ECO:0000313" key="6">
    <source>
        <dbReference type="EMBL" id="CAD9117859.1"/>
    </source>
</evidence>
<dbReference type="GO" id="GO:0005525">
    <property type="term" value="F:GTP binding"/>
    <property type="evidence" value="ECO:0007669"/>
    <property type="project" value="UniProtKB-KW"/>
</dbReference>
<dbReference type="InterPro" id="IPR005225">
    <property type="entry name" value="Small_GTP-bd"/>
</dbReference>
<dbReference type="InterPro" id="IPR050305">
    <property type="entry name" value="Small_GTPase_Rab"/>
</dbReference>
<dbReference type="InterPro" id="IPR027417">
    <property type="entry name" value="P-loop_NTPase"/>
</dbReference>
<dbReference type="PROSITE" id="PS51421">
    <property type="entry name" value="RAS"/>
    <property type="match status" value="1"/>
</dbReference>
<dbReference type="NCBIfam" id="TIGR00231">
    <property type="entry name" value="small_GTP"/>
    <property type="match status" value="1"/>
</dbReference>
<reference evidence="6" key="1">
    <citation type="submission" date="2021-01" db="EMBL/GenBank/DDBJ databases">
        <authorList>
            <person name="Corre E."/>
            <person name="Pelletier E."/>
            <person name="Niang G."/>
            <person name="Scheremetjew M."/>
            <person name="Finn R."/>
            <person name="Kale V."/>
            <person name="Holt S."/>
            <person name="Cochrane G."/>
            <person name="Meng A."/>
            <person name="Brown T."/>
            <person name="Cohen L."/>
        </authorList>
    </citation>
    <scope>NUCLEOTIDE SEQUENCE</scope>
    <source>
        <strain evidence="6">CCAP 1951/1</strain>
    </source>
</reference>
<evidence type="ECO:0000256" key="1">
    <source>
        <dbReference type="ARBA" id="ARBA00006270"/>
    </source>
</evidence>
<dbReference type="SMART" id="SM00175">
    <property type="entry name" value="RAB"/>
    <property type="match status" value="1"/>
</dbReference>
<dbReference type="Pfam" id="PF00071">
    <property type="entry name" value="Ras"/>
    <property type="match status" value="1"/>
</dbReference>
<dbReference type="EMBL" id="HBGF01023772">
    <property type="protein sequence ID" value="CAD9117859.1"/>
    <property type="molecule type" value="Transcribed_RNA"/>
</dbReference>
<dbReference type="SMART" id="SM00176">
    <property type="entry name" value="RAN"/>
    <property type="match status" value="1"/>
</dbReference>
<sequence>MSTAMPVARPMNTVATDYDVLAKAIIVGDSSVGKSSLLYRYTEQDWNPHYIATIGVDFKVMTFERQSKIVKLQLWDTAGQDRFRTIVHTYYRGAHAVLLVFAVDDRASFENLEEWMGDVHRFATNGVPVVLVANKCDCRPEEVAVPDEEAEALAQRMGATYVKTSARMNQGVDEAFTTLLEKGLEHRLAMMDKQRDTRGGTVMPAVRLGGAPKPRARDGSCPC</sequence>
<dbReference type="PROSITE" id="PS51420">
    <property type="entry name" value="RHO"/>
    <property type="match status" value="1"/>
</dbReference>
<keyword evidence="4" id="KW-0449">Lipoprotein</keyword>
<evidence type="ECO:0000256" key="2">
    <source>
        <dbReference type="ARBA" id="ARBA00022741"/>
    </source>
</evidence>
<proteinExistence type="inferred from homology"/>
<dbReference type="PROSITE" id="PS51419">
    <property type="entry name" value="RAB"/>
    <property type="match status" value="1"/>
</dbReference>
<dbReference type="FunFam" id="3.40.50.300:FF:001462">
    <property type="entry name" value="Small GTP-binding protein, putative"/>
    <property type="match status" value="1"/>
</dbReference>
<dbReference type="PROSITE" id="PS51417">
    <property type="entry name" value="ARF"/>
    <property type="match status" value="1"/>
</dbReference>
<dbReference type="CDD" id="cd00154">
    <property type="entry name" value="Rab"/>
    <property type="match status" value="1"/>
</dbReference>
<evidence type="ECO:0000256" key="3">
    <source>
        <dbReference type="ARBA" id="ARBA00023134"/>
    </source>
</evidence>
<organism evidence="6">
    <name type="scientific">Neobodo designis</name>
    <name type="common">Flagellated protozoan</name>
    <name type="synonym">Bodo designis</name>
    <dbReference type="NCBI Taxonomy" id="312471"/>
    <lineage>
        <taxon>Eukaryota</taxon>
        <taxon>Discoba</taxon>
        <taxon>Euglenozoa</taxon>
        <taxon>Kinetoplastea</taxon>
        <taxon>Metakinetoplastina</taxon>
        <taxon>Neobodonida</taxon>
        <taxon>Neobodo</taxon>
    </lineage>
</organism>
<dbReference type="AlphaFoldDB" id="A0A7S1Q3M4"/>
<dbReference type="GO" id="GO:0003924">
    <property type="term" value="F:GTPase activity"/>
    <property type="evidence" value="ECO:0007669"/>
    <property type="project" value="InterPro"/>
</dbReference>
<dbReference type="PANTHER" id="PTHR47980">
    <property type="entry name" value="LD44762P"/>
    <property type="match status" value="1"/>
</dbReference>
<feature type="region of interest" description="Disordered" evidence="5">
    <location>
        <begin position="201"/>
        <end position="223"/>
    </location>
</feature>
<keyword evidence="2" id="KW-0547">Nucleotide-binding</keyword>
<keyword evidence="3" id="KW-0342">GTP-binding</keyword>
<comment type="similarity">
    <text evidence="1">Belongs to the small GTPase superfamily. Rab family.</text>
</comment>
<evidence type="ECO:0000256" key="5">
    <source>
        <dbReference type="SAM" id="MobiDB-lite"/>
    </source>
</evidence>
<dbReference type="Gene3D" id="3.40.50.300">
    <property type="entry name" value="P-loop containing nucleotide triphosphate hydrolases"/>
    <property type="match status" value="1"/>
</dbReference>
<dbReference type="PRINTS" id="PR00449">
    <property type="entry name" value="RASTRNSFRMNG"/>
</dbReference>
<protein>
    <submittedName>
        <fullName evidence="6">Uncharacterized protein</fullName>
    </submittedName>
</protein>
<gene>
    <name evidence="6" type="ORF">NDES1114_LOCUS15723</name>
</gene>
<dbReference type="SMART" id="SM00174">
    <property type="entry name" value="RHO"/>
    <property type="match status" value="1"/>
</dbReference>